<dbReference type="PANTHER" id="PTHR10443:SF47">
    <property type="entry name" value="DIPEPTIDASE"/>
    <property type="match status" value="1"/>
</dbReference>
<dbReference type="Proteomes" id="UP001162164">
    <property type="component" value="Unassembled WGS sequence"/>
</dbReference>
<dbReference type="EMBL" id="JAPWTJ010000224">
    <property type="protein sequence ID" value="KAJ8980880.1"/>
    <property type="molecule type" value="Genomic_DNA"/>
</dbReference>
<organism evidence="1 2">
    <name type="scientific">Molorchus minor</name>
    <dbReference type="NCBI Taxonomy" id="1323400"/>
    <lineage>
        <taxon>Eukaryota</taxon>
        <taxon>Metazoa</taxon>
        <taxon>Ecdysozoa</taxon>
        <taxon>Arthropoda</taxon>
        <taxon>Hexapoda</taxon>
        <taxon>Insecta</taxon>
        <taxon>Pterygota</taxon>
        <taxon>Neoptera</taxon>
        <taxon>Endopterygota</taxon>
        <taxon>Coleoptera</taxon>
        <taxon>Polyphaga</taxon>
        <taxon>Cucujiformia</taxon>
        <taxon>Chrysomeloidea</taxon>
        <taxon>Cerambycidae</taxon>
        <taxon>Lamiinae</taxon>
        <taxon>Monochamini</taxon>
        <taxon>Molorchus</taxon>
    </lineage>
</organism>
<sequence length="176" mass="19778">MLPTKTTGSRGQSTIFESRSRDKSGYLLEIAILGRLRTVRLPAQGRSPADSEQIDVIRRFTEQYHPRLTLCTSSEENFNFAAVKVEIFVIRDTTNEFWIDIKAAYKRHQLCSLIGVEGGHSLAGSLAVLRTLYHIGRVLDFPMKLRATAPATGVVCLDLVLRLEEVNKVVWYKGVV</sequence>
<dbReference type="Gene3D" id="3.20.20.140">
    <property type="entry name" value="Metal-dependent hydrolases"/>
    <property type="match status" value="1"/>
</dbReference>
<evidence type="ECO:0000313" key="1">
    <source>
        <dbReference type="EMBL" id="KAJ8980880.1"/>
    </source>
</evidence>
<comment type="caution">
    <text evidence="1">The sequence shown here is derived from an EMBL/GenBank/DDBJ whole genome shotgun (WGS) entry which is preliminary data.</text>
</comment>
<dbReference type="InterPro" id="IPR008257">
    <property type="entry name" value="Pept_M19"/>
</dbReference>
<keyword evidence="2" id="KW-1185">Reference proteome</keyword>
<proteinExistence type="predicted"/>
<accession>A0ABQ9JS35</accession>
<dbReference type="PANTHER" id="PTHR10443">
    <property type="entry name" value="MICROSOMAL DIPEPTIDASE"/>
    <property type="match status" value="1"/>
</dbReference>
<reference evidence="1" key="1">
    <citation type="journal article" date="2023" name="Insect Mol. Biol.">
        <title>Genome sequencing provides insights into the evolution of gene families encoding plant cell wall-degrading enzymes in longhorned beetles.</title>
        <authorList>
            <person name="Shin N.R."/>
            <person name="Okamura Y."/>
            <person name="Kirsch R."/>
            <person name="Pauchet Y."/>
        </authorList>
    </citation>
    <scope>NUCLEOTIDE SEQUENCE</scope>
    <source>
        <strain evidence="1">MMC_N1</strain>
    </source>
</reference>
<protein>
    <recommendedName>
        <fullName evidence="3">Dipeptidase</fullName>
    </recommendedName>
</protein>
<gene>
    <name evidence="1" type="ORF">NQ317_011263</name>
</gene>
<name>A0ABQ9JS35_9CUCU</name>
<evidence type="ECO:0008006" key="3">
    <source>
        <dbReference type="Google" id="ProtNLM"/>
    </source>
</evidence>
<evidence type="ECO:0000313" key="2">
    <source>
        <dbReference type="Proteomes" id="UP001162164"/>
    </source>
</evidence>